<feature type="domain" description="Resolvase/invertase-type recombinase catalytic" evidence="2">
    <location>
        <begin position="3"/>
        <end position="148"/>
    </location>
</feature>
<evidence type="ECO:0000313" key="5">
    <source>
        <dbReference type="Proteomes" id="UP000007652"/>
    </source>
</evidence>
<dbReference type="InterPro" id="IPR036162">
    <property type="entry name" value="Resolvase-like_N_sf"/>
</dbReference>
<keyword evidence="1" id="KW-0175">Coiled coil</keyword>
<dbReference type="SUPFAM" id="SSF53041">
    <property type="entry name" value="Resolvase-like"/>
    <property type="match status" value="1"/>
</dbReference>
<evidence type="ECO:0000259" key="3">
    <source>
        <dbReference type="PROSITE" id="PS51737"/>
    </source>
</evidence>
<dbReference type="Gene3D" id="3.90.1750.20">
    <property type="entry name" value="Putative Large Serine Recombinase, Chain B, Domain 2"/>
    <property type="match status" value="1"/>
</dbReference>
<dbReference type="SMART" id="SM00857">
    <property type="entry name" value="Resolvase"/>
    <property type="match status" value="1"/>
</dbReference>
<reference evidence="4 5" key="1">
    <citation type="journal article" date="2011" name="J. Bacteriol.">
        <title>Draft genome sequence of Caloramator australicus strain RC3T, a thermoanaerobe from the Great Artesian Basin of Australia.</title>
        <authorList>
            <person name="Ogg C.D."/>
            <person name="Patel B.K.C."/>
        </authorList>
    </citation>
    <scope>NUCLEOTIDE SEQUENCE [LARGE SCALE GENOMIC DNA]</scope>
    <source>
        <strain evidence="4 5">RC3</strain>
    </source>
</reference>
<dbReference type="GO" id="GO:0000150">
    <property type="term" value="F:DNA strand exchange activity"/>
    <property type="evidence" value="ECO:0007669"/>
    <property type="project" value="InterPro"/>
</dbReference>
<keyword evidence="5" id="KW-1185">Reference proteome</keyword>
<proteinExistence type="predicted"/>
<dbReference type="OrthoDB" id="9781670at2"/>
<dbReference type="RefSeq" id="WP_008908779.1">
    <property type="nucleotide sequence ID" value="NZ_CAKP01000079.1"/>
</dbReference>
<dbReference type="PROSITE" id="PS51737">
    <property type="entry name" value="RECOMBINASE_DNA_BIND"/>
    <property type="match status" value="1"/>
</dbReference>
<dbReference type="Pfam" id="PF13408">
    <property type="entry name" value="Zn_ribbon_recom"/>
    <property type="match status" value="1"/>
</dbReference>
<dbReference type="PANTHER" id="PTHR30461:SF23">
    <property type="entry name" value="DNA RECOMBINASE-RELATED"/>
    <property type="match status" value="1"/>
</dbReference>
<dbReference type="GO" id="GO:0003677">
    <property type="term" value="F:DNA binding"/>
    <property type="evidence" value="ECO:0007669"/>
    <property type="project" value="InterPro"/>
</dbReference>
<dbReference type="EMBL" id="CAKP01000079">
    <property type="protein sequence ID" value="CCJ33513.1"/>
    <property type="molecule type" value="Genomic_DNA"/>
</dbReference>
<evidence type="ECO:0000259" key="2">
    <source>
        <dbReference type="PROSITE" id="PS51736"/>
    </source>
</evidence>
<dbReference type="AlphaFoldDB" id="I7KUD2"/>
<dbReference type="Pfam" id="PF00239">
    <property type="entry name" value="Resolvase"/>
    <property type="match status" value="1"/>
</dbReference>
<accession>I7KUD2</accession>
<organism evidence="4 5">
    <name type="scientific">Caloramator australicus RC3</name>
    <dbReference type="NCBI Taxonomy" id="857293"/>
    <lineage>
        <taxon>Bacteria</taxon>
        <taxon>Bacillati</taxon>
        <taxon>Bacillota</taxon>
        <taxon>Clostridia</taxon>
        <taxon>Eubacteriales</taxon>
        <taxon>Clostridiaceae</taxon>
        <taxon>Caloramator</taxon>
    </lineage>
</organism>
<name>I7KUD2_9CLOT</name>
<protein>
    <submittedName>
        <fullName evidence="4">Site-specific recombinases, DNA invertase Pin homolog</fullName>
    </submittedName>
</protein>
<evidence type="ECO:0000256" key="1">
    <source>
        <dbReference type="SAM" id="Coils"/>
    </source>
</evidence>
<gene>
    <name evidence="4" type="ORF">CAAU_1429</name>
</gene>
<dbReference type="InterPro" id="IPR038109">
    <property type="entry name" value="DNA_bind_recomb_sf"/>
</dbReference>
<comment type="caution">
    <text evidence="4">The sequence shown here is derived from an EMBL/GenBank/DDBJ whole genome shotgun (WGS) entry which is preliminary data.</text>
</comment>
<sequence length="534" mass="61639">MKVAAIYSRKSKFTGKGESIDNQISICKDYLEKMGITEYLIYEDEGFSGKNIKRPEFQRMLKDAKAKKFDVLICYRLDRVSRNIADFAHLIELLSKLGIEFISVSEQFDTSTPMGRAMMYIASVFAQLERETIAERIKDNMLELAKSGRWLGGETPTGFKSVPIIYTDKDGKQRKMFKLEPIKEELELVKLIFEKYLKYKSLSQVEKYLLQNNIKTKRGKDFVKMKIKTILNNPAYVKATKEVFDYLEEKGITVIGEPNGKQGLLLYNKRKGKGEFKDMNLWVCAVAKHEGIIEAKDWLEVQRTLEKNKEKAPRLGKSKSGLLSGLLRCAKCSSVMKVTYGVLNKKTNERPYYYTCTLKLNSGKTRCDNKNAKGEEIEEAVIETLKGLCLDKKKLLEELLKYKENLSSKSINEEIESINSKIKQNEKAIDNLTNTLSLTEDSNLSKVLLHKIDSISKENLNLKKKLQELKDSHQLEVTRKRKIDEFVKSMERFETLFENSSFEEKKMLLRDIIETIYWDGDSKSIDIRYKEAGD</sequence>
<dbReference type="InterPro" id="IPR006119">
    <property type="entry name" value="Resolv_N"/>
</dbReference>
<evidence type="ECO:0000313" key="4">
    <source>
        <dbReference type="EMBL" id="CCJ33513.1"/>
    </source>
</evidence>
<dbReference type="Proteomes" id="UP000007652">
    <property type="component" value="Unassembled WGS sequence"/>
</dbReference>
<feature type="domain" description="Recombinase" evidence="3">
    <location>
        <begin position="156"/>
        <end position="311"/>
    </location>
</feature>
<dbReference type="Gene3D" id="3.40.50.1390">
    <property type="entry name" value="Resolvase, N-terminal catalytic domain"/>
    <property type="match status" value="1"/>
</dbReference>
<feature type="coiled-coil region" evidence="1">
    <location>
        <begin position="385"/>
        <end position="472"/>
    </location>
</feature>
<dbReference type="InterPro" id="IPR011109">
    <property type="entry name" value="DNA_bind_recombinase_dom"/>
</dbReference>
<dbReference type="InterPro" id="IPR050639">
    <property type="entry name" value="SSR_resolvase"/>
</dbReference>
<dbReference type="PROSITE" id="PS51736">
    <property type="entry name" value="RECOMBINASES_3"/>
    <property type="match status" value="1"/>
</dbReference>
<dbReference type="Pfam" id="PF07508">
    <property type="entry name" value="Recombinase"/>
    <property type="match status" value="1"/>
</dbReference>
<dbReference type="InterPro" id="IPR025827">
    <property type="entry name" value="Zn_ribbon_recom_dom"/>
</dbReference>
<dbReference type="PANTHER" id="PTHR30461">
    <property type="entry name" value="DNA-INVERTASE FROM LAMBDOID PROPHAGE"/>
    <property type="match status" value="1"/>
</dbReference>
<dbReference type="STRING" id="857293.CAAU_1429"/>
<dbReference type="CDD" id="cd00338">
    <property type="entry name" value="Ser_Recombinase"/>
    <property type="match status" value="1"/>
</dbReference>
<dbReference type="eggNOG" id="COG1961">
    <property type="taxonomic scope" value="Bacteria"/>
</dbReference>